<feature type="domain" description="Roadblock/LAMTOR2" evidence="11">
    <location>
        <begin position="4"/>
        <end position="95"/>
    </location>
</feature>
<dbReference type="Proteomes" id="UP000054937">
    <property type="component" value="Unassembled WGS sequence"/>
</dbReference>
<keyword evidence="13" id="KW-1185">Reference proteome</keyword>
<dbReference type="GO" id="GO:0007018">
    <property type="term" value="P:microtubule-based movement"/>
    <property type="evidence" value="ECO:0007669"/>
    <property type="project" value="UniProtKB-UniRule"/>
</dbReference>
<evidence type="ECO:0000256" key="3">
    <source>
        <dbReference type="ARBA" id="ARBA00022448"/>
    </source>
</evidence>
<dbReference type="InterPro" id="IPR016561">
    <property type="entry name" value="DYNLRB1/2"/>
</dbReference>
<evidence type="ECO:0000256" key="5">
    <source>
        <dbReference type="ARBA" id="ARBA00022701"/>
    </source>
</evidence>
<protein>
    <recommendedName>
        <fullName evidence="10">Dynein light chain roadblock</fullName>
    </recommendedName>
</protein>
<comment type="subcellular location">
    <subcellularLocation>
        <location evidence="1 10">Cytoplasm</location>
        <location evidence="1 10">Cytoskeleton</location>
    </subcellularLocation>
</comment>
<keyword evidence="8 10" id="KW-0206">Cytoskeleton</keyword>
<evidence type="ECO:0000256" key="4">
    <source>
        <dbReference type="ARBA" id="ARBA00022490"/>
    </source>
</evidence>
<comment type="function">
    <text evidence="9">Acts as one of several non-catalytic accessory components of the cytoplasmic dynein 1 complex that are thought to be involved in linking dynein to cargos and to adapter proteins that regulate dynein function. Cytoplasmic dynein 1 acts as a motor for the intracellular retrograde motility of vesicles and organelles along microtubules.</text>
</comment>
<keyword evidence="7 10" id="KW-0505">Motor protein</keyword>
<dbReference type="GO" id="GO:0045505">
    <property type="term" value="F:dynein intermediate chain binding"/>
    <property type="evidence" value="ECO:0007669"/>
    <property type="project" value="UniProtKB-UniRule"/>
</dbReference>
<dbReference type="OrthoDB" id="299194at2759"/>
<dbReference type="SUPFAM" id="SSF103196">
    <property type="entry name" value="Roadblock/LC7 domain"/>
    <property type="match status" value="1"/>
</dbReference>
<dbReference type="InParanoid" id="A0A0V0R3X9"/>
<dbReference type="AlphaFoldDB" id="A0A0V0R3X9"/>
<dbReference type="EMBL" id="LDAU01000053">
    <property type="protein sequence ID" value="KRX09196.1"/>
    <property type="molecule type" value="Genomic_DNA"/>
</dbReference>
<gene>
    <name evidence="12" type="ORF">PPERSA_05865</name>
</gene>
<keyword evidence="5 10" id="KW-0493">Microtubule</keyword>
<keyword evidence="6 10" id="KW-0243">Dynein</keyword>
<evidence type="ECO:0000256" key="1">
    <source>
        <dbReference type="ARBA" id="ARBA00004245"/>
    </source>
</evidence>
<evidence type="ECO:0000313" key="12">
    <source>
        <dbReference type="EMBL" id="KRX09196.1"/>
    </source>
</evidence>
<name>A0A0V0R3X9_PSEPJ</name>
<evidence type="ECO:0000256" key="7">
    <source>
        <dbReference type="ARBA" id="ARBA00023175"/>
    </source>
</evidence>
<evidence type="ECO:0000259" key="11">
    <source>
        <dbReference type="SMART" id="SM00960"/>
    </source>
</evidence>
<dbReference type="GO" id="GO:0005737">
    <property type="term" value="C:cytoplasm"/>
    <property type="evidence" value="ECO:0007669"/>
    <property type="project" value="UniProtKB-UniRule"/>
</dbReference>
<dbReference type="SMART" id="SM00960">
    <property type="entry name" value="Robl_LC7"/>
    <property type="match status" value="1"/>
</dbReference>
<evidence type="ECO:0000313" key="13">
    <source>
        <dbReference type="Proteomes" id="UP000054937"/>
    </source>
</evidence>
<dbReference type="PIRSF" id="PIRSF009998">
    <property type="entry name" value="DLC7"/>
    <property type="match status" value="1"/>
</dbReference>
<dbReference type="InterPro" id="IPR004942">
    <property type="entry name" value="Roadblock/LAMTOR2_dom"/>
</dbReference>
<organism evidence="12 13">
    <name type="scientific">Pseudocohnilembus persalinus</name>
    <name type="common">Ciliate</name>
    <dbReference type="NCBI Taxonomy" id="266149"/>
    <lineage>
        <taxon>Eukaryota</taxon>
        <taxon>Sar</taxon>
        <taxon>Alveolata</taxon>
        <taxon>Ciliophora</taxon>
        <taxon>Intramacronucleata</taxon>
        <taxon>Oligohymenophorea</taxon>
        <taxon>Scuticociliatia</taxon>
        <taxon>Philasterida</taxon>
        <taxon>Pseudocohnilembidae</taxon>
        <taxon>Pseudocohnilembus</taxon>
    </lineage>
</organism>
<sequence length="106" mass="12316">MSEIQDIQTRIRSHTSVQCLVVVNNEGKLVQSFYGQDRKEECDQIIKTVPQLCFKARSTVRDLDPTNDLIFFRIKLKSKEILVAPDKDFMLIVVQNCGKNDRRDDE</sequence>
<dbReference type="Pfam" id="PF03259">
    <property type="entry name" value="Robl_LC7"/>
    <property type="match status" value="1"/>
</dbReference>
<evidence type="ECO:0000256" key="9">
    <source>
        <dbReference type="ARBA" id="ARBA00025362"/>
    </source>
</evidence>
<comment type="caution">
    <text evidence="12">The sequence shown here is derived from an EMBL/GenBank/DDBJ whole genome shotgun (WGS) entry which is preliminary data.</text>
</comment>
<dbReference type="GO" id="GO:0005874">
    <property type="term" value="C:microtubule"/>
    <property type="evidence" value="ECO:0007669"/>
    <property type="project" value="UniProtKB-UniRule"/>
</dbReference>
<dbReference type="FunCoup" id="A0A0V0R3X9">
    <property type="interactions" value="10"/>
</dbReference>
<keyword evidence="3 10" id="KW-0813">Transport</keyword>
<reference evidence="12 13" key="1">
    <citation type="journal article" date="2015" name="Sci. Rep.">
        <title>Genome of the facultative scuticociliatosis pathogen Pseudocohnilembus persalinus provides insight into its virulence through horizontal gene transfer.</title>
        <authorList>
            <person name="Xiong J."/>
            <person name="Wang G."/>
            <person name="Cheng J."/>
            <person name="Tian M."/>
            <person name="Pan X."/>
            <person name="Warren A."/>
            <person name="Jiang C."/>
            <person name="Yuan D."/>
            <person name="Miao W."/>
        </authorList>
    </citation>
    <scope>NUCLEOTIDE SEQUENCE [LARGE SCALE GENOMIC DNA]</scope>
    <source>
        <strain evidence="12">36N120E</strain>
    </source>
</reference>
<proteinExistence type="inferred from homology"/>
<evidence type="ECO:0000256" key="2">
    <source>
        <dbReference type="ARBA" id="ARBA00007191"/>
    </source>
</evidence>
<dbReference type="PANTHER" id="PTHR10779">
    <property type="entry name" value="DYNEIN LIGHT CHAIN ROADBLOCK"/>
    <property type="match status" value="1"/>
</dbReference>
<accession>A0A0V0R3X9</accession>
<evidence type="ECO:0000256" key="8">
    <source>
        <dbReference type="ARBA" id="ARBA00023212"/>
    </source>
</evidence>
<dbReference type="Gene3D" id="3.30.450.30">
    <property type="entry name" value="Dynein light chain 2a, cytoplasmic"/>
    <property type="match status" value="1"/>
</dbReference>
<dbReference type="OMA" id="NEIMCAP"/>
<dbReference type="GO" id="GO:0005868">
    <property type="term" value="C:cytoplasmic dynein complex"/>
    <property type="evidence" value="ECO:0007669"/>
    <property type="project" value="UniProtKB-UniRule"/>
</dbReference>
<evidence type="ECO:0000256" key="6">
    <source>
        <dbReference type="ARBA" id="ARBA00023017"/>
    </source>
</evidence>
<keyword evidence="4 10" id="KW-0963">Cytoplasm</keyword>
<comment type="similarity">
    <text evidence="2 10">Belongs to the GAMAD family.</text>
</comment>
<evidence type="ECO:0000256" key="10">
    <source>
        <dbReference type="PIRNR" id="PIRNR009998"/>
    </source>
</evidence>